<organism evidence="3 4">
    <name type="scientific">Perkinsus olseni</name>
    <name type="common">Perkinsus atlanticus</name>
    <dbReference type="NCBI Taxonomy" id="32597"/>
    <lineage>
        <taxon>Eukaryota</taxon>
        <taxon>Sar</taxon>
        <taxon>Alveolata</taxon>
        <taxon>Perkinsozoa</taxon>
        <taxon>Perkinsea</taxon>
        <taxon>Perkinsida</taxon>
        <taxon>Perkinsidae</taxon>
        <taxon>Perkinsus</taxon>
    </lineage>
</organism>
<dbReference type="InterPro" id="IPR027417">
    <property type="entry name" value="P-loop_NTPase"/>
</dbReference>
<accession>A0A7J6S5X7</accession>
<feature type="compositionally biased region" description="Low complexity" evidence="1">
    <location>
        <begin position="183"/>
        <end position="222"/>
    </location>
</feature>
<reference evidence="3 4" key="1">
    <citation type="submission" date="2020-04" db="EMBL/GenBank/DDBJ databases">
        <title>Perkinsus olseni comparative genomics.</title>
        <authorList>
            <person name="Bogema D.R."/>
        </authorList>
    </citation>
    <scope>NUCLEOTIDE SEQUENCE [LARGE SCALE GENOMIC DNA]</scope>
    <source>
        <strain evidence="3 4">ATCC PRA-207</strain>
    </source>
</reference>
<dbReference type="SUPFAM" id="SSF52540">
    <property type="entry name" value="P-loop containing nucleoside triphosphate hydrolases"/>
    <property type="match status" value="2"/>
</dbReference>
<comment type="caution">
    <text evidence="3">The sequence shown here is derived from an EMBL/GenBank/DDBJ whole genome shotgun (WGS) entry which is preliminary data.</text>
</comment>
<dbReference type="InterPro" id="IPR035901">
    <property type="entry name" value="GIY-YIG_endonuc_sf"/>
</dbReference>
<evidence type="ECO:0000313" key="3">
    <source>
        <dbReference type="EMBL" id="KAF4728327.1"/>
    </source>
</evidence>
<evidence type="ECO:0000256" key="1">
    <source>
        <dbReference type="SAM" id="MobiDB-lite"/>
    </source>
</evidence>
<dbReference type="Gene3D" id="3.40.1440.10">
    <property type="entry name" value="GIY-YIG endonuclease"/>
    <property type="match status" value="1"/>
</dbReference>
<proteinExistence type="predicted"/>
<feature type="compositionally biased region" description="Acidic residues" evidence="1">
    <location>
        <begin position="224"/>
        <end position="234"/>
    </location>
</feature>
<gene>
    <name evidence="3" type="primary">SLX1</name>
    <name evidence="3" type="ORF">FOZ63_008217</name>
</gene>
<evidence type="ECO:0000259" key="2">
    <source>
        <dbReference type="PROSITE" id="PS50164"/>
    </source>
</evidence>
<name>A0A7J6S5X7_PEROL</name>
<feature type="region of interest" description="Disordered" evidence="1">
    <location>
        <begin position="180"/>
        <end position="246"/>
    </location>
</feature>
<dbReference type="SUPFAM" id="SSF81995">
    <property type="entry name" value="beta-sandwich domain of Sec23/24"/>
    <property type="match status" value="1"/>
</dbReference>
<feature type="domain" description="GIY-YIG" evidence="2">
    <location>
        <begin position="1877"/>
        <end position="1967"/>
    </location>
</feature>
<dbReference type="PROSITE" id="PS50164">
    <property type="entry name" value="GIY_YIG"/>
    <property type="match status" value="1"/>
</dbReference>
<dbReference type="InterPro" id="IPR000305">
    <property type="entry name" value="GIY-YIG_endonuc"/>
</dbReference>
<dbReference type="Proteomes" id="UP000553632">
    <property type="component" value="Unassembled WGS sequence"/>
</dbReference>
<sequence>MASVRITSDHGLVLCTCNDHNKGSAKAYVHAPQNPHGTLPSKYSDQFTPVIFAPKPFRGMKAKYSSHTWQMRTVQGGFGGLSSFSVTTQPKWNIVSRRHAELQKLSLSGRPELNSFVNATYSNNPDATPTLDSLRYLPDPPQDSMDRALAGATYISLPESINLLHSMKHKVSVQVMDELEGDQQQQQHGQHGQQQQHQQQQQQQQRQQPQPQPQVVQQVVQPIDDADDMNDDQGEPPREPRRRNITWPFAYARAQRVDEIPIDNQFMHERLQEIPDIEARDKCSVVAICTTARRTTIARASRPEVRITLEDSTWELVAFVRADGNAASPWDEPERAELQDRRWNAECYLRNVGEHPLWFKTSRSTTLERLPAPAEDSLREAYVSWQALIYVRTSGGYLTRNKLQYLQFTGGQGTMLCHHHELPFIVTHPVDENQPRLTCCFKDENGEFSCNRVAKWSCPSDACTASLCRLHSKQLLDNTAEDLFLARIHPRPPIPAVLNPPIPQPQILHDDDIHDDDPLGRLIDEQRAEEGSEGSVAGGEQIDLLLDGEFAPDEQLPEEELQDQDARDIPGTNAADIPVMVDKSSGVPGHVLLNKHYGLLNRPGVTNYITARSGAFFQRLTSRFAGASIPLLYPEGMLFPSIFWKSLTDGTVVGALPHCLWTAAGECKKAGFASLSEHIRTRLTDPTLLTSTDPRAIQFYFDALFNLQLSHSDTRIVMSRGWEHLSNDPSTFQTLQTEGRIPFGDADSRKRVNELAAEIAREQPTYFYTHSCNQAQHFGVRPIFQWLENNYASASEETRDAAVQAALVPMLRAWQRAGTHLMKYIETSPEQPLGPVTKLWWRWEFQTTRGNLPHIHALVWTGEDPESLEVRSRVKSKLSQCFADRQPFVDAGLISGLSEEVRLRELASVLHEHSCHKGGYRCCKKRDRDGNLICRFPKRPASHIFSTKSIYVQHSNEALEILRQCGLAEMGLGPGGTEQLLPTAELQAKKHMYPAHPDTRFSPMNDWIFAAARSSDNLQICSPAFTARYLAKYAAGEEERARVFLRATKDENTLNMQQENLRNTKIAGAAIAAANDKSRERPSTAVEGRTLSMTEAVWWLLGFPYVHLCSHYVHVNTGFKQDRGGVIKHERQRVRPGVEADEVPGQIARQNLNFPPVRRFSLNQCLTILDCTNSCITPDAISKFSARPPELMFLNNLVDYFECTVRLTIPRGRIRAAGQALNAQEALLRLNIRDSPWIDGFDKEIKLLPNKIQRVRELAVAYRDDARHSAAKRQLVALILNNILDPLLQVQPAQDLVDIFVQQGDVLPRVAVLSNPLPRYADRFLVHVILSLGNFSTEVDAFTVNHLRRSFQTVGLVEDAENVTVDEVNTILRTYVLKQLLYMPGGTVSFDKHLINAHTALHSLLIEGDLQFHATPLVLRNELTAAATEALAQRKRETRRSFAEALHFLSNPIHNLPPVDDLVDATQADPLDWQPEIQRGETQTLESFQEQQRALNLGIEAIDAFRSGQRAFVQAPILLGPPGSGKSHVTAHWGAYALSKGLNTIVTSTASERAASLGDLRLQEVLTLFQELQPTDADIQRIQDLIREDCEFRPNWNNVPPEALQIFGHREAEQEAVTRQLDRVRQDNAIPKVNVDSVDQYTLDGGHVWLPVNQARIVKRMNQKLQAPQNITLFVGAIMRFTCNDSSGRRAFHQSQLCVVRTLPVDEGSFSVSIAPPGRRNIPANDQEFIDQGWQDLTISKVFTIPQRLEGNMKVRREQYPVRHYIAATIHKVMGDTLGMVATQISDRRSAYKLWLKSQLYVIISRVRAMRHIFFVGDVRETMNAIRNLLGQCTQWEGYVRHVVGILTSADPQPLPPIINLNNRPFRPRDTPIPPDQAGYVYVVVSTKNTNISYIGQAINLRQRINEHNGDSSAGGAMFTSRAHFRPWGLLAFISGFNYLLDENENRRNRERVEHTWDYISRQRHNGNPLPLQILDSWLHAFENVLRQEFPNLVMVQCGYI</sequence>
<dbReference type="Pfam" id="PF01541">
    <property type="entry name" value="GIY-YIG"/>
    <property type="match status" value="1"/>
</dbReference>
<dbReference type="Gene3D" id="3.40.50.300">
    <property type="entry name" value="P-loop containing nucleotide triphosphate hydrolases"/>
    <property type="match status" value="1"/>
</dbReference>
<dbReference type="EMBL" id="JABANO010020543">
    <property type="protein sequence ID" value="KAF4728327.1"/>
    <property type="molecule type" value="Genomic_DNA"/>
</dbReference>
<protein>
    <submittedName>
        <fullName evidence="3">Slx4p interacting protein</fullName>
    </submittedName>
</protein>
<evidence type="ECO:0000313" key="4">
    <source>
        <dbReference type="Proteomes" id="UP000553632"/>
    </source>
</evidence>
<keyword evidence="4" id="KW-1185">Reference proteome</keyword>